<comment type="caution">
    <text evidence="2">The sequence shown here is derived from an EMBL/GenBank/DDBJ whole genome shotgun (WGS) entry which is preliminary data.</text>
</comment>
<evidence type="ECO:0000313" key="2">
    <source>
        <dbReference type="EMBL" id="MBB3999352.1"/>
    </source>
</evidence>
<feature type="region of interest" description="Disordered" evidence="1">
    <location>
        <begin position="1"/>
        <end position="65"/>
    </location>
</feature>
<organism evidence="2 3">
    <name type="scientific">Aureimonas pseudogalii</name>
    <dbReference type="NCBI Taxonomy" id="1744844"/>
    <lineage>
        <taxon>Bacteria</taxon>
        <taxon>Pseudomonadati</taxon>
        <taxon>Pseudomonadota</taxon>
        <taxon>Alphaproteobacteria</taxon>
        <taxon>Hyphomicrobiales</taxon>
        <taxon>Aurantimonadaceae</taxon>
        <taxon>Aureimonas</taxon>
    </lineage>
</organism>
<feature type="compositionally biased region" description="Pro residues" evidence="1">
    <location>
        <begin position="13"/>
        <end position="22"/>
    </location>
</feature>
<gene>
    <name evidence="2" type="ORF">GGR04_003221</name>
</gene>
<accession>A0A7W6H690</accession>
<feature type="compositionally biased region" description="Basic and acidic residues" evidence="1">
    <location>
        <begin position="53"/>
        <end position="65"/>
    </location>
</feature>
<dbReference type="EMBL" id="JACIEK010000009">
    <property type="protein sequence ID" value="MBB3999352.1"/>
    <property type="molecule type" value="Genomic_DNA"/>
</dbReference>
<feature type="compositionally biased region" description="Low complexity" evidence="1">
    <location>
        <begin position="23"/>
        <end position="34"/>
    </location>
</feature>
<proteinExistence type="predicted"/>
<evidence type="ECO:0000256" key="1">
    <source>
        <dbReference type="SAM" id="MobiDB-lite"/>
    </source>
</evidence>
<protein>
    <submittedName>
        <fullName evidence="2">Uncharacterized protein</fullName>
    </submittedName>
</protein>
<sequence length="65" mass="6973">MSNIEPNIIDPAKGPPVPPPDSNPDLPGYLPGGPDEVREPASDVPPIEPDPEEGVRRVPDDIERL</sequence>
<reference evidence="2 3" key="1">
    <citation type="submission" date="2020-08" db="EMBL/GenBank/DDBJ databases">
        <title>Genomic Encyclopedia of Type Strains, Phase IV (KMG-IV): sequencing the most valuable type-strain genomes for metagenomic binning, comparative biology and taxonomic classification.</title>
        <authorList>
            <person name="Goeker M."/>
        </authorList>
    </citation>
    <scope>NUCLEOTIDE SEQUENCE [LARGE SCALE GENOMIC DNA]</scope>
    <source>
        <strain evidence="2 3">DSM 102238</strain>
    </source>
</reference>
<dbReference type="Proteomes" id="UP000542776">
    <property type="component" value="Unassembled WGS sequence"/>
</dbReference>
<dbReference type="AlphaFoldDB" id="A0A7W6H690"/>
<dbReference type="RefSeq" id="WP_183200899.1">
    <property type="nucleotide sequence ID" value="NZ_JACIEK010000009.1"/>
</dbReference>
<name>A0A7W6H690_9HYPH</name>
<keyword evidence="3" id="KW-1185">Reference proteome</keyword>
<evidence type="ECO:0000313" key="3">
    <source>
        <dbReference type="Proteomes" id="UP000542776"/>
    </source>
</evidence>